<name>A0A3S0HIV2_9BACI</name>
<protein>
    <recommendedName>
        <fullName evidence="4">Peptidase C51 domain-containing protein</fullName>
    </recommendedName>
</protein>
<dbReference type="EMBL" id="RXNR01000025">
    <property type="protein sequence ID" value="RTQ92956.1"/>
    <property type="molecule type" value="Genomic_DNA"/>
</dbReference>
<evidence type="ECO:0000313" key="2">
    <source>
        <dbReference type="EMBL" id="RTQ92956.1"/>
    </source>
</evidence>
<dbReference type="SUPFAM" id="SSF54001">
    <property type="entry name" value="Cysteine proteinases"/>
    <property type="match status" value="1"/>
</dbReference>
<reference evidence="2 3" key="1">
    <citation type="submission" date="2018-12" db="EMBL/GenBank/DDBJ databases">
        <authorList>
            <person name="Yu L."/>
        </authorList>
    </citation>
    <scope>NUCLEOTIDE SEQUENCE [LARGE SCALE GENOMIC DNA]</scope>
    <source>
        <strain evidence="2 3">S5H2222</strain>
    </source>
</reference>
<evidence type="ECO:0000313" key="3">
    <source>
        <dbReference type="Proteomes" id="UP000276349"/>
    </source>
</evidence>
<feature type="chain" id="PRO_5018710503" description="Peptidase C51 domain-containing protein" evidence="1">
    <location>
        <begin position="29"/>
        <end position="233"/>
    </location>
</feature>
<dbReference type="Proteomes" id="UP000276349">
    <property type="component" value="Unassembled WGS sequence"/>
</dbReference>
<feature type="signal peptide" evidence="1">
    <location>
        <begin position="1"/>
        <end position="28"/>
    </location>
</feature>
<dbReference type="InterPro" id="IPR038765">
    <property type="entry name" value="Papain-like_cys_pep_sf"/>
</dbReference>
<evidence type="ECO:0000256" key="1">
    <source>
        <dbReference type="SAM" id="SignalP"/>
    </source>
</evidence>
<gene>
    <name evidence="2" type="ORF">EKG35_10445</name>
</gene>
<dbReference type="OrthoDB" id="2080087at2"/>
<evidence type="ECO:0008006" key="4">
    <source>
        <dbReference type="Google" id="ProtNLM"/>
    </source>
</evidence>
<keyword evidence="3" id="KW-1185">Reference proteome</keyword>
<dbReference type="RefSeq" id="WP_126294400.1">
    <property type="nucleotide sequence ID" value="NZ_CP155468.1"/>
</dbReference>
<accession>A0A3S0HIV2</accession>
<organism evidence="2 3">
    <name type="scientific">Lysinibacillus telephonicus</name>
    <dbReference type="NCBI Taxonomy" id="1714840"/>
    <lineage>
        <taxon>Bacteria</taxon>
        <taxon>Bacillati</taxon>
        <taxon>Bacillota</taxon>
        <taxon>Bacilli</taxon>
        <taxon>Bacillales</taxon>
        <taxon>Bacillaceae</taxon>
        <taxon>Lysinibacillus</taxon>
    </lineage>
</organism>
<proteinExistence type="predicted"/>
<dbReference type="Gene3D" id="3.90.1720.10">
    <property type="entry name" value="endopeptidase domain like (from Nostoc punctiforme)"/>
    <property type="match status" value="1"/>
</dbReference>
<comment type="caution">
    <text evidence="2">The sequence shown here is derived from an EMBL/GenBank/DDBJ whole genome shotgun (WGS) entry which is preliminary data.</text>
</comment>
<dbReference type="AlphaFoldDB" id="A0A3S0HIV2"/>
<sequence length="233" mass="26307">MKRPLKTTMLFFTTLILIFAFNVSTSHANVQEDEYLLEQEKQEKIFQEIIESVPNGTYSGNDITTNALDPSSYNPQAGDILYTPSTQCNDDNRETCKGITGHVGIVNPSTGTVTHIQAPGYLPKSISLNSWFTKYPKTVVVRHKNSTKASNAAKWAYDYYIWGDGAEKTYKVTIDQDLTKTLSLNTTYCSLIVWQAYYYGAGQKLSLNIPVMPVLFVNYAPYHDMYVLMKIGY</sequence>
<keyword evidence="1" id="KW-0732">Signal</keyword>